<dbReference type="InterPro" id="IPR003159">
    <property type="entry name" value="Lyase_8_central_dom"/>
</dbReference>
<dbReference type="PANTHER" id="PTHR38481:SF1">
    <property type="entry name" value="HYALURONATE LYASE"/>
    <property type="match status" value="1"/>
</dbReference>
<dbReference type="EMBL" id="SMKI01000274">
    <property type="protein sequence ID" value="TDC71667.1"/>
    <property type="molecule type" value="Genomic_DNA"/>
</dbReference>
<feature type="signal peptide" evidence="6">
    <location>
        <begin position="1"/>
        <end position="28"/>
    </location>
</feature>
<keyword evidence="11" id="KW-1185">Reference proteome</keyword>
<evidence type="ECO:0000259" key="8">
    <source>
        <dbReference type="Pfam" id="PF02884"/>
    </source>
</evidence>
<dbReference type="InterPro" id="IPR014718">
    <property type="entry name" value="GH-type_carb-bd"/>
</dbReference>
<dbReference type="GO" id="GO:0016837">
    <property type="term" value="F:carbon-oxygen lyase activity, acting on polysaccharides"/>
    <property type="evidence" value="ECO:0007669"/>
    <property type="project" value="UniProtKB-ARBA"/>
</dbReference>
<dbReference type="Gene3D" id="2.70.98.10">
    <property type="match status" value="1"/>
</dbReference>
<accession>A0A4R4T4E7</accession>
<dbReference type="GO" id="GO:0030246">
    <property type="term" value="F:carbohydrate binding"/>
    <property type="evidence" value="ECO:0007669"/>
    <property type="project" value="InterPro"/>
</dbReference>
<feature type="region of interest" description="Disordered" evidence="5">
    <location>
        <begin position="798"/>
        <end position="823"/>
    </location>
</feature>
<dbReference type="InterPro" id="IPR008929">
    <property type="entry name" value="Chondroitin_lyas"/>
</dbReference>
<sequence>MRRRTVLGGGLAAAAGLALPVAAHPAHAADVFGELRDRWRRVVLGPGAPSGPHADAYARAVAAQDRSAARQLATLVTDWDAPTPWPDLPLTEDPAHSAHVTTAASRLRAIAVACATEGGSLHGDERAAARAAAGCRLWWTAHYHAGQPQYGNWWDWEIGAPRHITDALTLLGPAVDDETRAGVLAAVDHFVPDPRRMLRGELVSTGANRVDLCRVVALRGALGANEERLAQASAALVGVLDPVPVGDGFHPDGSFLMHTSVAYPGTYGEVLVKGMAELMRLLVGTAWDVGPAERRLTTAAIDRTFAPFVHRGAMLDAVRGRAISRDTATDADDGFKLAVDLVTLADALPAGEAAAAGRLRATARSWLAENGWRPLAARQPAQIAAAASVLDDPAIAPLPGPLGHFGYPDMERFVHRRPGWTYCLSLNSDRVARYEYMNGENARGWHTGDGMHQLALDHDPFHFTDAYWPTCDAKRPPGVTVDTTPLPVGAGGDNDNVPLSGTRWSGEVVLDGELALAGTDLRGIDSPLRARRSWLFLPDGVLTAGSGISADGGRRIETVVEHRRTDGALTVDEAAGWAHLEGVGGYVFPRGAGELRSLREDRVGAWSEIRQGGPTTPITRRFVTLWQDHGTDPADATHAHLLLPGATPEQTAARAGAPGVEVLRLDRDAHAFRAGRLTAVAFFAAGTAGGVTADAPCAVLLHEDPAAGTLRIAVSDPSRSAPVVRLAVAARGRHAVRHADAGLTVLGPDGATVRLLAETGGRHGATLTATLTAGRPAPGPRVQLLSPLADATVRGGAFADTNDGASPTLTVRGADTPDDTLPQAWRPGRYPQTRWIARCRIAAHTRSYSRDSTTRRGAVYGVAAPRRSGRQALGAGQVSPGITSPERAGRSPPGWDYRALPASQSAQFMFQPLSPLSGAISTSGEFTTMITSPSMDSSKNQAASVESSSAPWTSSRPMQPWLVLVLPKTLSFAQ</sequence>
<dbReference type="InterPro" id="IPR012970">
    <property type="entry name" value="Lyase_8_alpha_N"/>
</dbReference>
<dbReference type="Proteomes" id="UP000295345">
    <property type="component" value="Unassembled WGS sequence"/>
</dbReference>
<feature type="region of interest" description="Disordered" evidence="5">
    <location>
        <begin position="870"/>
        <end position="892"/>
    </location>
</feature>
<feature type="region of interest" description="Disordered" evidence="5">
    <location>
        <begin position="931"/>
        <end position="954"/>
    </location>
</feature>
<protein>
    <submittedName>
        <fullName evidence="10">Lyase</fullName>
    </submittedName>
</protein>
<dbReference type="SUPFAM" id="SSF49863">
    <property type="entry name" value="Hyaluronate lyase-like, C-terminal domain"/>
    <property type="match status" value="1"/>
</dbReference>
<dbReference type="InterPro" id="IPR004103">
    <property type="entry name" value="Lyase_8_C"/>
</dbReference>
<evidence type="ECO:0000256" key="6">
    <source>
        <dbReference type="SAM" id="SignalP"/>
    </source>
</evidence>
<keyword evidence="2 6" id="KW-0732">Signal</keyword>
<evidence type="ECO:0000256" key="4">
    <source>
        <dbReference type="PIRSR" id="PIRSR638970-1"/>
    </source>
</evidence>
<evidence type="ECO:0000256" key="3">
    <source>
        <dbReference type="ARBA" id="ARBA00023239"/>
    </source>
</evidence>
<proteinExistence type="inferred from homology"/>
<dbReference type="Gene3D" id="2.60.220.10">
    <property type="entry name" value="Polysaccharide lyase family 8-like, C-terminal"/>
    <property type="match status" value="1"/>
</dbReference>
<dbReference type="InterPro" id="IPR006311">
    <property type="entry name" value="TAT_signal"/>
</dbReference>
<evidence type="ECO:0000256" key="5">
    <source>
        <dbReference type="SAM" id="MobiDB-lite"/>
    </source>
</evidence>
<keyword evidence="3 10" id="KW-0456">Lyase</keyword>
<feature type="active site" evidence="4">
    <location>
        <position position="267"/>
    </location>
</feature>
<dbReference type="SUPFAM" id="SSF74650">
    <property type="entry name" value="Galactose mutarotase-like"/>
    <property type="match status" value="1"/>
</dbReference>
<dbReference type="AlphaFoldDB" id="A0A4R4T4E7"/>
<organism evidence="10 11">
    <name type="scientific">Streptomyces hainanensis</name>
    <dbReference type="NCBI Taxonomy" id="402648"/>
    <lineage>
        <taxon>Bacteria</taxon>
        <taxon>Bacillati</taxon>
        <taxon>Actinomycetota</taxon>
        <taxon>Actinomycetes</taxon>
        <taxon>Kitasatosporales</taxon>
        <taxon>Streptomycetaceae</taxon>
        <taxon>Streptomyces</taxon>
    </lineage>
</organism>
<dbReference type="GO" id="GO:0005576">
    <property type="term" value="C:extracellular region"/>
    <property type="evidence" value="ECO:0007669"/>
    <property type="project" value="InterPro"/>
</dbReference>
<feature type="domain" description="Polysaccharide lyase family 8 C-terminal" evidence="8">
    <location>
        <begin position="662"/>
        <end position="720"/>
    </location>
</feature>
<feature type="active site" evidence="4">
    <location>
        <position position="258"/>
    </location>
</feature>
<dbReference type="CDD" id="cd01083">
    <property type="entry name" value="GAG_Lyase"/>
    <property type="match status" value="1"/>
</dbReference>
<evidence type="ECO:0000259" key="7">
    <source>
        <dbReference type="Pfam" id="PF02278"/>
    </source>
</evidence>
<dbReference type="Pfam" id="PF08124">
    <property type="entry name" value="Lyase_8_N"/>
    <property type="match status" value="1"/>
</dbReference>
<evidence type="ECO:0000313" key="10">
    <source>
        <dbReference type="EMBL" id="TDC71667.1"/>
    </source>
</evidence>
<dbReference type="InterPro" id="IPR011071">
    <property type="entry name" value="Lyase_8-like_C"/>
</dbReference>
<dbReference type="SUPFAM" id="SSF48230">
    <property type="entry name" value="Chondroitin AC/alginate lyase"/>
    <property type="match status" value="1"/>
</dbReference>
<reference evidence="10 11" key="1">
    <citation type="submission" date="2019-03" db="EMBL/GenBank/DDBJ databases">
        <title>Draft genome sequences of novel Actinobacteria.</title>
        <authorList>
            <person name="Sahin N."/>
            <person name="Ay H."/>
            <person name="Saygin H."/>
        </authorList>
    </citation>
    <scope>NUCLEOTIDE SEQUENCE [LARGE SCALE GENOMIC DNA]</scope>
    <source>
        <strain evidence="10 11">DSM 41900</strain>
    </source>
</reference>
<comment type="caution">
    <text evidence="10">The sequence shown here is derived from an EMBL/GenBank/DDBJ whole genome shotgun (WGS) entry which is preliminary data.</text>
</comment>
<name>A0A4R4T4E7_9ACTN</name>
<dbReference type="PROSITE" id="PS51318">
    <property type="entry name" value="TAT"/>
    <property type="match status" value="1"/>
</dbReference>
<feature type="domain" description="Polysaccharide lyase 8 N-terminal alpha-helical" evidence="9">
    <location>
        <begin position="54"/>
        <end position="351"/>
    </location>
</feature>
<feature type="domain" description="Polysaccharide lyase family 8 central" evidence="7">
    <location>
        <begin position="406"/>
        <end position="646"/>
    </location>
</feature>
<gene>
    <name evidence="10" type="ORF">E1283_23185</name>
</gene>
<dbReference type="InterPro" id="IPR038970">
    <property type="entry name" value="Lyase_8"/>
</dbReference>
<feature type="active site" evidence="4">
    <location>
        <position position="321"/>
    </location>
</feature>
<comment type="similarity">
    <text evidence="1">Belongs to the polysaccharide lyase 8 family.</text>
</comment>
<dbReference type="GO" id="GO:0005975">
    <property type="term" value="P:carbohydrate metabolic process"/>
    <property type="evidence" value="ECO:0007669"/>
    <property type="project" value="InterPro"/>
</dbReference>
<dbReference type="Pfam" id="PF02278">
    <property type="entry name" value="Lyase_8"/>
    <property type="match status" value="1"/>
</dbReference>
<evidence type="ECO:0000256" key="1">
    <source>
        <dbReference type="ARBA" id="ARBA00006699"/>
    </source>
</evidence>
<feature type="chain" id="PRO_5020650192" evidence="6">
    <location>
        <begin position="29"/>
        <end position="974"/>
    </location>
</feature>
<dbReference type="Pfam" id="PF02884">
    <property type="entry name" value="Lyase_8_C"/>
    <property type="match status" value="1"/>
</dbReference>
<dbReference type="PANTHER" id="PTHR38481">
    <property type="entry name" value="HYALURONATE LYASE"/>
    <property type="match status" value="1"/>
</dbReference>
<evidence type="ECO:0000259" key="9">
    <source>
        <dbReference type="Pfam" id="PF08124"/>
    </source>
</evidence>
<dbReference type="Gene3D" id="1.50.10.100">
    <property type="entry name" value="Chondroitin AC/alginate lyase"/>
    <property type="match status" value="1"/>
</dbReference>
<dbReference type="OrthoDB" id="6636047at2"/>
<evidence type="ECO:0000313" key="11">
    <source>
        <dbReference type="Proteomes" id="UP000295345"/>
    </source>
</evidence>
<evidence type="ECO:0000256" key="2">
    <source>
        <dbReference type="ARBA" id="ARBA00022729"/>
    </source>
</evidence>
<dbReference type="InterPro" id="IPR011013">
    <property type="entry name" value="Gal_mutarotase_sf_dom"/>
</dbReference>